<reference evidence="1 2" key="1">
    <citation type="submission" date="2021-01" db="EMBL/GenBank/DDBJ databases">
        <title>Whole genome shotgun sequence of Asanoa iriomotensis NBRC 100142.</title>
        <authorList>
            <person name="Komaki H."/>
            <person name="Tamura T."/>
        </authorList>
    </citation>
    <scope>NUCLEOTIDE SEQUENCE [LARGE SCALE GENOMIC DNA]</scope>
    <source>
        <strain evidence="1 2">NBRC 100142</strain>
    </source>
</reference>
<dbReference type="EMBL" id="BONC01000078">
    <property type="protein sequence ID" value="GIF60846.1"/>
    <property type="molecule type" value="Genomic_DNA"/>
</dbReference>
<dbReference type="Proteomes" id="UP000624325">
    <property type="component" value="Unassembled WGS sequence"/>
</dbReference>
<proteinExistence type="predicted"/>
<evidence type="ECO:0000313" key="2">
    <source>
        <dbReference type="Proteomes" id="UP000624325"/>
    </source>
</evidence>
<evidence type="ECO:0008006" key="3">
    <source>
        <dbReference type="Google" id="ProtNLM"/>
    </source>
</evidence>
<keyword evidence="2" id="KW-1185">Reference proteome</keyword>
<name>A0ABQ4CDK0_9ACTN</name>
<dbReference type="RefSeq" id="WP_203707654.1">
    <property type="nucleotide sequence ID" value="NZ_BAAALU010000019.1"/>
</dbReference>
<sequence length="187" mass="18933">MRVARGTLLRNLAGSIGVLCTVAGLAFGLPALDRALPAQRPAGDGPYPVGGGVTVTPPPGARLDVTLTRPGDTRGTAVFLTGTVRYVVVVTPFDGSLAEANARLRRKITGVRGHEITGKEFPVRTASGLNGLQGTYAAPGRAGRYLVFRAGGVAIEVTAAGSAPALSGALPAIEASTRTIAYRGGTA</sequence>
<organism evidence="1 2">
    <name type="scientific">Asanoa iriomotensis</name>
    <dbReference type="NCBI Taxonomy" id="234613"/>
    <lineage>
        <taxon>Bacteria</taxon>
        <taxon>Bacillati</taxon>
        <taxon>Actinomycetota</taxon>
        <taxon>Actinomycetes</taxon>
        <taxon>Micromonosporales</taxon>
        <taxon>Micromonosporaceae</taxon>
        <taxon>Asanoa</taxon>
    </lineage>
</organism>
<accession>A0ABQ4CDK0</accession>
<evidence type="ECO:0000313" key="1">
    <source>
        <dbReference type="EMBL" id="GIF60846.1"/>
    </source>
</evidence>
<gene>
    <name evidence="1" type="ORF">Air01nite_69410</name>
</gene>
<comment type="caution">
    <text evidence="1">The sequence shown here is derived from an EMBL/GenBank/DDBJ whole genome shotgun (WGS) entry which is preliminary data.</text>
</comment>
<protein>
    <recommendedName>
        <fullName evidence="3">DUF1795 domain-containing protein</fullName>
    </recommendedName>
</protein>